<dbReference type="EMBL" id="BK014833">
    <property type="protein sequence ID" value="DAD77792.1"/>
    <property type="molecule type" value="Genomic_DNA"/>
</dbReference>
<name>A0A8S5M6L7_9CAUD</name>
<proteinExistence type="predicted"/>
<reference evidence="2" key="1">
    <citation type="journal article" date="2021" name="Proc. Natl. Acad. Sci. U.S.A.">
        <title>A Catalog of Tens of Thousands of Viruses from Human Metagenomes Reveals Hidden Associations with Chronic Diseases.</title>
        <authorList>
            <person name="Tisza M.J."/>
            <person name="Buck C.B."/>
        </authorList>
    </citation>
    <scope>NUCLEOTIDE SEQUENCE</scope>
    <source>
        <strain evidence="2">CtCL221</strain>
    </source>
</reference>
<evidence type="ECO:0000256" key="1">
    <source>
        <dbReference type="SAM" id="Phobius"/>
    </source>
</evidence>
<keyword evidence="1" id="KW-1133">Transmembrane helix</keyword>
<organism evidence="2">
    <name type="scientific">Myoviridae sp. ctCL221</name>
    <dbReference type="NCBI Taxonomy" id="2826630"/>
    <lineage>
        <taxon>Viruses</taxon>
        <taxon>Duplodnaviria</taxon>
        <taxon>Heunggongvirae</taxon>
        <taxon>Uroviricota</taxon>
        <taxon>Caudoviricetes</taxon>
    </lineage>
</organism>
<sequence length="57" mass="6946">MCLCLYNRKPLEAISKSIYLRRGYEVYDIFLAQYLAYFRFLVLLLYLTHLYLIKGLF</sequence>
<feature type="transmembrane region" description="Helical" evidence="1">
    <location>
        <begin position="34"/>
        <end position="53"/>
    </location>
</feature>
<keyword evidence="1" id="KW-0812">Transmembrane</keyword>
<keyword evidence="1" id="KW-0472">Membrane</keyword>
<accession>A0A8S5M6L7</accession>
<protein>
    <submittedName>
        <fullName evidence="2">Uncharacterized protein</fullName>
    </submittedName>
</protein>
<evidence type="ECO:0000313" key="2">
    <source>
        <dbReference type="EMBL" id="DAD77792.1"/>
    </source>
</evidence>